<protein>
    <recommendedName>
        <fullName evidence="5">Beta-glucosidase</fullName>
    </recommendedName>
</protein>
<organism evidence="3 4">
    <name type="scientific">Hibiscus sabdariffa</name>
    <name type="common">roselle</name>
    <dbReference type="NCBI Taxonomy" id="183260"/>
    <lineage>
        <taxon>Eukaryota</taxon>
        <taxon>Viridiplantae</taxon>
        <taxon>Streptophyta</taxon>
        <taxon>Embryophyta</taxon>
        <taxon>Tracheophyta</taxon>
        <taxon>Spermatophyta</taxon>
        <taxon>Magnoliopsida</taxon>
        <taxon>eudicotyledons</taxon>
        <taxon>Gunneridae</taxon>
        <taxon>Pentapetalae</taxon>
        <taxon>rosids</taxon>
        <taxon>malvids</taxon>
        <taxon>Malvales</taxon>
        <taxon>Malvaceae</taxon>
        <taxon>Malvoideae</taxon>
        <taxon>Hibiscus</taxon>
    </lineage>
</organism>
<evidence type="ECO:0008006" key="5">
    <source>
        <dbReference type="Google" id="ProtNLM"/>
    </source>
</evidence>
<name>A0ABR2GBU6_9ROSI</name>
<dbReference type="InterPro" id="IPR017853">
    <property type="entry name" value="GH"/>
</dbReference>
<dbReference type="Gene3D" id="3.20.20.80">
    <property type="entry name" value="Glycosidases"/>
    <property type="match status" value="1"/>
</dbReference>
<dbReference type="InterPro" id="IPR044730">
    <property type="entry name" value="RNase_H-like_dom_plant"/>
</dbReference>
<dbReference type="CDD" id="cd06222">
    <property type="entry name" value="RNase_H_like"/>
    <property type="match status" value="1"/>
</dbReference>
<evidence type="ECO:0000313" key="4">
    <source>
        <dbReference type="Proteomes" id="UP001472677"/>
    </source>
</evidence>
<evidence type="ECO:0000256" key="2">
    <source>
        <dbReference type="RuleBase" id="RU003690"/>
    </source>
</evidence>
<proteinExistence type="inferred from homology"/>
<dbReference type="InterPro" id="IPR036397">
    <property type="entry name" value="RNaseH_sf"/>
</dbReference>
<dbReference type="Gene3D" id="3.30.420.10">
    <property type="entry name" value="Ribonuclease H-like superfamily/Ribonuclease H"/>
    <property type="match status" value="1"/>
</dbReference>
<comment type="similarity">
    <text evidence="1 2">Belongs to the glycosyl hydrolase 1 family.</text>
</comment>
<gene>
    <name evidence="3" type="ORF">V6N12_050252</name>
</gene>
<accession>A0ABR2GBU6</accession>
<reference evidence="3 4" key="1">
    <citation type="journal article" date="2024" name="G3 (Bethesda)">
        <title>Genome assembly of Hibiscus sabdariffa L. provides insights into metabolisms of medicinal natural products.</title>
        <authorList>
            <person name="Kim T."/>
        </authorList>
    </citation>
    <scope>NUCLEOTIDE SEQUENCE [LARGE SCALE GENOMIC DNA]</scope>
    <source>
        <strain evidence="3">TK-2024</strain>
        <tissue evidence="3">Old leaves</tissue>
    </source>
</reference>
<dbReference type="EMBL" id="JBBPBM010000001">
    <property type="protein sequence ID" value="KAK8600398.1"/>
    <property type="molecule type" value="Genomic_DNA"/>
</dbReference>
<evidence type="ECO:0000256" key="1">
    <source>
        <dbReference type="ARBA" id="ARBA00010838"/>
    </source>
</evidence>
<dbReference type="InterPro" id="IPR001360">
    <property type="entry name" value="Glyco_hydro_1"/>
</dbReference>
<dbReference type="SUPFAM" id="SSF51445">
    <property type="entry name" value="(Trans)glycosidases"/>
    <property type="match status" value="1"/>
</dbReference>
<evidence type="ECO:0000313" key="3">
    <source>
        <dbReference type="EMBL" id="KAK8600398.1"/>
    </source>
</evidence>
<dbReference type="PANTHER" id="PTHR10353:SF175">
    <property type="entry name" value="BETA-GLUCOSIDASE 18-LIKE ISOFORM X1"/>
    <property type="match status" value="1"/>
</dbReference>
<dbReference type="Proteomes" id="UP001472677">
    <property type="component" value="Unassembled WGS sequence"/>
</dbReference>
<sequence length="272" mass="30020">MIFVVGRAGSSLWLLSDPANTSPSKSLITFSKSVGVVDVISTEFFAIIEAGLLVSSIPWLSSTKIIFESDCDLVVQWILNPLKAPLAFKNLVDSCLFVPRNADWELRAIPRSRNMFADSLAKKGDVVPASVFGDVVCELFYASPPYGGRLLEACLMRVENRGVSIELVQGGYLEDGKGLSNWDVFTHIPGNIKNNDNGDIADDNYHRFLEDTEIAHSLGVNAYRFSISWARVLPGGMSGEVNPAGIEFYNKVIDSLLRRGERLKLFLENLDK</sequence>
<keyword evidence="4" id="KW-1185">Reference proteome</keyword>
<dbReference type="Pfam" id="PF00232">
    <property type="entry name" value="Glyco_hydro_1"/>
    <property type="match status" value="1"/>
</dbReference>
<dbReference type="PANTHER" id="PTHR10353">
    <property type="entry name" value="GLYCOSYL HYDROLASE"/>
    <property type="match status" value="1"/>
</dbReference>
<comment type="caution">
    <text evidence="3">The sequence shown here is derived from an EMBL/GenBank/DDBJ whole genome shotgun (WGS) entry which is preliminary data.</text>
</comment>